<proteinExistence type="predicted"/>
<dbReference type="PANTHER" id="PTHR43383">
    <property type="entry name" value="NODULIN 6"/>
    <property type="match status" value="1"/>
</dbReference>
<sequence>MDGPEFPDRSHTEVKTTEHLLRRSDRIRSTPKYLKDFEVRIHTALYTPPSSPTSSKSSGMVHSIQQYLSYSGASNRYLAYVSALDSDVEPTSYQDAAINPRWREAMAEEIKALEANGTWTIERLPPGKRPIDCRWVYKIKRRANGSIERYKARLVAKGFTQIEGVDFHETFAPVAKLVTVRCLLAVAVAKGWEIHQMDVNNAFLHGDLDEEVYMHLPPGYSSSRQGIVCRLQKSLYGLRQAPRNWYAKLAESMSHYGFRQSGADHSLFVFNRGDIFLAALVYVDDILVVGNNHEQCTCFKRYLDRCFRIKDLEPVRYFLGIEVFHSGPVGEATCHIINLMATWTKLTSFSPCRQLGEGQ</sequence>
<dbReference type="InterPro" id="IPR043502">
    <property type="entry name" value="DNA/RNA_pol_sf"/>
</dbReference>
<evidence type="ECO:0000259" key="1">
    <source>
        <dbReference type="Pfam" id="PF07727"/>
    </source>
</evidence>
<dbReference type="SUPFAM" id="SSF56672">
    <property type="entry name" value="DNA/RNA polymerases"/>
    <property type="match status" value="1"/>
</dbReference>
<organism evidence="2 3">
    <name type="scientific">Punica granatum</name>
    <name type="common">Pomegranate</name>
    <dbReference type="NCBI Taxonomy" id="22663"/>
    <lineage>
        <taxon>Eukaryota</taxon>
        <taxon>Viridiplantae</taxon>
        <taxon>Streptophyta</taxon>
        <taxon>Embryophyta</taxon>
        <taxon>Tracheophyta</taxon>
        <taxon>Spermatophyta</taxon>
        <taxon>Magnoliopsida</taxon>
        <taxon>eudicotyledons</taxon>
        <taxon>Gunneridae</taxon>
        <taxon>Pentapetalae</taxon>
        <taxon>rosids</taxon>
        <taxon>malvids</taxon>
        <taxon>Myrtales</taxon>
        <taxon>Lythraceae</taxon>
        <taxon>Punica</taxon>
    </lineage>
</organism>
<dbReference type="AlphaFoldDB" id="A0A2I0J476"/>
<dbReference type="Pfam" id="PF07727">
    <property type="entry name" value="RVT_2"/>
    <property type="match status" value="1"/>
</dbReference>
<keyword evidence="3" id="KW-1185">Reference proteome</keyword>
<evidence type="ECO:0000313" key="3">
    <source>
        <dbReference type="Proteomes" id="UP000233551"/>
    </source>
</evidence>
<accession>A0A2I0J476</accession>
<protein>
    <recommendedName>
        <fullName evidence="1">Reverse transcriptase Ty1/copia-type domain-containing protein</fullName>
    </recommendedName>
</protein>
<name>A0A2I0J476_PUNGR</name>
<dbReference type="InterPro" id="IPR013103">
    <property type="entry name" value="RVT_2"/>
</dbReference>
<dbReference type="Proteomes" id="UP000233551">
    <property type="component" value="Unassembled WGS sequence"/>
</dbReference>
<dbReference type="STRING" id="22663.A0A2I0J476"/>
<dbReference type="EMBL" id="PGOL01002057">
    <property type="protein sequence ID" value="PKI51032.1"/>
    <property type="molecule type" value="Genomic_DNA"/>
</dbReference>
<dbReference type="PANTHER" id="PTHR43383:SF2">
    <property type="entry name" value="AMIDOHYDROLASE 2 FAMILY PROTEIN"/>
    <property type="match status" value="1"/>
</dbReference>
<reference evidence="2 3" key="1">
    <citation type="submission" date="2017-11" db="EMBL/GenBank/DDBJ databases">
        <title>De-novo sequencing of pomegranate (Punica granatum L.) genome.</title>
        <authorList>
            <person name="Akparov Z."/>
            <person name="Amiraslanov A."/>
            <person name="Hajiyeva S."/>
            <person name="Abbasov M."/>
            <person name="Kaur K."/>
            <person name="Hamwieh A."/>
            <person name="Solovyev V."/>
            <person name="Salamov A."/>
            <person name="Braich B."/>
            <person name="Kosarev P."/>
            <person name="Mahmoud A."/>
            <person name="Hajiyev E."/>
            <person name="Babayeva S."/>
            <person name="Izzatullayeva V."/>
            <person name="Mammadov A."/>
            <person name="Mammadov A."/>
            <person name="Sharifova S."/>
            <person name="Ojaghi J."/>
            <person name="Eynullazada K."/>
            <person name="Bayramov B."/>
            <person name="Abdulazimova A."/>
            <person name="Shahmuradov I."/>
        </authorList>
    </citation>
    <scope>NUCLEOTIDE SEQUENCE [LARGE SCALE GENOMIC DNA]</scope>
    <source>
        <strain evidence="3">cv. AG2017</strain>
        <tissue evidence="2">Leaf</tissue>
    </source>
</reference>
<gene>
    <name evidence="2" type="ORF">CRG98_028581</name>
</gene>
<evidence type="ECO:0000313" key="2">
    <source>
        <dbReference type="EMBL" id="PKI51032.1"/>
    </source>
</evidence>
<feature type="domain" description="Reverse transcriptase Ty1/copia-type" evidence="1">
    <location>
        <begin position="116"/>
        <end position="325"/>
    </location>
</feature>
<comment type="caution">
    <text evidence="2">The sequence shown here is derived from an EMBL/GenBank/DDBJ whole genome shotgun (WGS) entry which is preliminary data.</text>
</comment>